<dbReference type="InterPro" id="IPR013783">
    <property type="entry name" value="Ig-like_fold"/>
</dbReference>
<name>A0A2S8SUD1_9BACT</name>
<dbReference type="GO" id="GO:0005975">
    <property type="term" value="P:carbohydrate metabolic process"/>
    <property type="evidence" value="ECO:0007669"/>
    <property type="project" value="InterPro"/>
</dbReference>
<dbReference type="Pfam" id="PF17389">
    <property type="entry name" value="Bac_rhamnosid6H"/>
    <property type="match status" value="1"/>
</dbReference>
<evidence type="ECO:0000259" key="5">
    <source>
        <dbReference type="Pfam" id="PF08531"/>
    </source>
</evidence>
<dbReference type="InterPro" id="IPR035398">
    <property type="entry name" value="Bac_rhamnosid_C"/>
</dbReference>
<accession>A0A2S8SUD1</accession>
<evidence type="ECO:0000256" key="2">
    <source>
        <dbReference type="ARBA" id="ARBA00012652"/>
    </source>
</evidence>
<dbReference type="EC" id="3.2.1.40" evidence="2"/>
<dbReference type="RefSeq" id="WP_105483192.1">
    <property type="nucleotide sequence ID" value="NZ_NIGF01000005.1"/>
</dbReference>
<dbReference type="PANTHER" id="PTHR33307">
    <property type="entry name" value="ALPHA-RHAMNOSIDASE (EUROFUNG)"/>
    <property type="match status" value="1"/>
</dbReference>
<organism evidence="8 9">
    <name type="scientific">Abditibacterium utsteinense</name>
    <dbReference type="NCBI Taxonomy" id="1960156"/>
    <lineage>
        <taxon>Bacteria</taxon>
        <taxon>Pseudomonadati</taxon>
        <taxon>Abditibacteriota</taxon>
        <taxon>Abditibacteriia</taxon>
        <taxon>Abditibacteriales</taxon>
        <taxon>Abditibacteriaceae</taxon>
        <taxon>Abditibacterium</taxon>
    </lineage>
</organism>
<proteinExistence type="predicted"/>
<evidence type="ECO:0000259" key="4">
    <source>
        <dbReference type="Pfam" id="PF05592"/>
    </source>
</evidence>
<dbReference type="Pfam" id="PF25788">
    <property type="entry name" value="Ig_Rha78A_N"/>
    <property type="match status" value="1"/>
</dbReference>
<keyword evidence="9" id="KW-1185">Reference proteome</keyword>
<evidence type="ECO:0000259" key="7">
    <source>
        <dbReference type="Pfam" id="PF17390"/>
    </source>
</evidence>
<dbReference type="AlphaFoldDB" id="A0A2S8SUD1"/>
<dbReference type="Gene3D" id="2.60.420.10">
    <property type="entry name" value="Maltose phosphorylase, domain 3"/>
    <property type="match status" value="1"/>
</dbReference>
<dbReference type="Gene3D" id="2.60.40.10">
    <property type="entry name" value="Immunoglobulins"/>
    <property type="match status" value="1"/>
</dbReference>
<dbReference type="SUPFAM" id="SSF48208">
    <property type="entry name" value="Six-hairpin glycosidases"/>
    <property type="match status" value="1"/>
</dbReference>
<evidence type="ECO:0000313" key="9">
    <source>
        <dbReference type="Proteomes" id="UP000237684"/>
    </source>
</evidence>
<dbReference type="InterPro" id="IPR008902">
    <property type="entry name" value="Rhamnosid_concanavalin"/>
</dbReference>
<evidence type="ECO:0000313" key="8">
    <source>
        <dbReference type="EMBL" id="PQV64400.1"/>
    </source>
</evidence>
<dbReference type="InterPro" id="IPR008928">
    <property type="entry name" value="6-hairpin_glycosidase_sf"/>
</dbReference>
<dbReference type="Gene3D" id="1.50.10.10">
    <property type="match status" value="1"/>
</dbReference>
<dbReference type="OrthoDB" id="9761045at2"/>
<evidence type="ECO:0000256" key="1">
    <source>
        <dbReference type="ARBA" id="ARBA00001445"/>
    </source>
</evidence>
<feature type="domain" description="Bacterial alpha-L-rhamnosidase N-terminal" evidence="5">
    <location>
        <begin position="144"/>
        <end position="313"/>
    </location>
</feature>
<dbReference type="Pfam" id="PF08531">
    <property type="entry name" value="Bac_rhamnosid_N"/>
    <property type="match status" value="1"/>
</dbReference>
<dbReference type="InterPro" id="IPR012341">
    <property type="entry name" value="6hp_glycosidase-like_sf"/>
</dbReference>
<dbReference type="Gene3D" id="2.60.120.260">
    <property type="entry name" value="Galactose-binding domain-like"/>
    <property type="match status" value="2"/>
</dbReference>
<dbReference type="InterPro" id="IPR035396">
    <property type="entry name" value="Bac_rhamnosid6H"/>
</dbReference>
<evidence type="ECO:0000256" key="3">
    <source>
        <dbReference type="ARBA" id="ARBA00022801"/>
    </source>
</evidence>
<reference evidence="8 9" key="1">
    <citation type="journal article" date="2018" name="Syst. Appl. Microbiol.">
        <title>Abditibacterium utsteinense sp. nov., the first cultivated member of candidate phylum FBP, isolated from ice-free Antarctic soil samples.</title>
        <authorList>
            <person name="Tahon G."/>
            <person name="Tytgat B."/>
            <person name="Lebbe L."/>
            <person name="Carlier A."/>
            <person name="Willems A."/>
        </authorList>
    </citation>
    <scope>NUCLEOTIDE SEQUENCE [LARGE SCALE GENOMIC DNA]</scope>
    <source>
        <strain evidence="8 9">LMG 29911</strain>
    </source>
</reference>
<keyword evidence="3" id="KW-0378">Hydrolase</keyword>
<sequence length="870" mass="96671">MKITDLRCEYFCNPLGLGTAKPRLFWKLESGRQGARQVAYRVVVASSPQKMEAPDLWDSNRVASNQTTHLEYNGRALESRHKAFWRVEIEDESGATFQSEIAHFEIGLLTKNDWSAAWIGGNLVGAPHHGVPSPYLRCEFSLEKPVKAARLYASALGLYKCQINGQRVGNEEFSPGWTNYDKRVQYQSFDVTSLLQSGENAIGATLGDGWYCGRIGWKGRQNYGASPQFLGQLEIEFQDGEKRVLCSDTSWKFAYGPIVSSDWMMGESYDARLEFPGWSAPGFNDKKWMSVEIFEPSNLELSAPLGPPVRATEEVAAVSVQTNGVVDFGQNLVGRVRLKVSGPRGETVRLRFAETLKDGPNATLGPIYTDNLRSAAQTDYYTLKGEGEEIYEPHFTFHGFRFVEVSGFPGELTKDALTAVVLHSDTPKTGDFSCSDALINQLQRNIDWGQRGNFLDIPTDCPQRDERLGWTGDAQVFVRTAAFNRDVASFFAEWARDFADAQVPSGGIPCVVPDRGFLLDSAAAHGGASNDGGPAWADAAIICPWTIYRCYGDTRILEENYRVFERYLNYLENTAQNFVRCEEGANYYRGFGDWLALDGSGQTIGGTPFDLLGTAFFAYDAHLMSQIAGALGKTADAARYFALFDQVRQAFTARFVSDAGIIESGTQTAYLLALHFDLLPENLRQNAADALAKDIENRGNKLTTGFAGSPYLNHVLTRFGHIETAYALLHQSDWPSWLYAVTQGATTIWERWNGWTHDQGFENIGMNSFNHYAYGAIGAWLYQTVAGIELDEKSAGYARFVLAPKPGGKLTSARAHLETLHGRIESAWQIKNGQFEWNFQIPANTSARVTMPNGETFEAQSGAHFRFCKL</sequence>
<feature type="domain" description="Alpha-L-rhamnosidase six-hairpin glycosidase" evidence="6">
    <location>
        <begin position="428"/>
        <end position="785"/>
    </location>
</feature>
<dbReference type="Pfam" id="PF17390">
    <property type="entry name" value="Bac_rhamnosid_C"/>
    <property type="match status" value="1"/>
</dbReference>
<dbReference type="PANTHER" id="PTHR33307:SF6">
    <property type="entry name" value="ALPHA-RHAMNOSIDASE (EUROFUNG)-RELATED"/>
    <property type="match status" value="1"/>
</dbReference>
<comment type="catalytic activity">
    <reaction evidence="1">
        <text>Hydrolysis of terminal non-reducing alpha-L-rhamnose residues in alpha-L-rhamnosides.</text>
        <dbReference type="EC" id="3.2.1.40"/>
    </reaction>
</comment>
<dbReference type="Pfam" id="PF05592">
    <property type="entry name" value="Bac_rhamnosid"/>
    <property type="match status" value="1"/>
</dbReference>
<dbReference type="PIRSF" id="PIRSF010631">
    <property type="entry name" value="A-rhamnsds"/>
    <property type="match status" value="1"/>
</dbReference>
<feature type="domain" description="Alpha-L-rhamnosidase C-terminal" evidence="7">
    <location>
        <begin position="788"/>
        <end position="861"/>
    </location>
</feature>
<dbReference type="GO" id="GO:0030596">
    <property type="term" value="F:alpha-L-rhamnosidase activity"/>
    <property type="evidence" value="ECO:0007669"/>
    <property type="project" value="UniProtKB-EC"/>
</dbReference>
<feature type="domain" description="Alpha-L-rhamnosidase concanavalin-like" evidence="4">
    <location>
        <begin position="323"/>
        <end position="423"/>
    </location>
</feature>
<protein>
    <recommendedName>
        <fullName evidence="2">alpha-L-rhamnosidase</fullName>
        <ecNumber evidence="2">3.2.1.40</ecNumber>
    </recommendedName>
</protein>
<dbReference type="InParanoid" id="A0A2S8SUD1"/>
<dbReference type="EMBL" id="NIGF01000005">
    <property type="protein sequence ID" value="PQV64400.1"/>
    <property type="molecule type" value="Genomic_DNA"/>
</dbReference>
<dbReference type="Proteomes" id="UP000237684">
    <property type="component" value="Unassembled WGS sequence"/>
</dbReference>
<dbReference type="InterPro" id="IPR016007">
    <property type="entry name" value="Alpha_rhamnosid"/>
</dbReference>
<comment type="caution">
    <text evidence="8">The sequence shown here is derived from an EMBL/GenBank/DDBJ whole genome shotgun (WGS) entry which is preliminary data.</text>
</comment>
<gene>
    <name evidence="8" type="ORF">B1R32_10581</name>
</gene>
<dbReference type="InterPro" id="IPR013737">
    <property type="entry name" value="Bac_rhamnosid_N"/>
</dbReference>
<evidence type="ECO:0000259" key="6">
    <source>
        <dbReference type="Pfam" id="PF17389"/>
    </source>
</evidence>